<evidence type="ECO:0000256" key="7">
    <source>
        <dbReference type="SAM" id="MobiDB-lite"/>
    </source>
</evidence>
<dbReference type="EMBL" id="SELW01000331">
    <property type="protein sequence ID" value="TID29176.1"/>
    <property type="molecule type" value="Genomic_DNA"/>
</dbReference>
<dbReference type="InterPro" id="IPR000571">
    <property type="entry name" value="Znf_CCCH"/>
</dbReference>
<dbReference type="Gene3D" id="4.10.1000.10">
    <property type="entry name" value="Zinc finger, CCCH-type"/>
    <property type="match status" value="1"/>
</dbReference>
<feature type="compositionally biased region" description="Low complexity" evidence="7">
    <location>
        <begin position="364"/>
        <end position="380"/>
    </location>
</feature>
<evidence type="ECO:0000313" key="9">
    <source>
        <dbReference type="EMBL" id="TID29176.1"/>
    </source>
</evidence>
<dbReference type="PANTHER" id="PTHR46527:SF1">
    <property type="entry name" value="NUCLEOPORIN NUP42"/>
    <property type="match status" value="1"/>
</dbReference>
<keyword evidence="2 6" id="KW-0479">Metal-binding</keyword>
<reference evidence="9 10" key="1">
    <citation type="journal article" date="2019" name="Front. Genet.">
        <title>Whole-Genome Sequencing of the Opportunistic Yeast Pathogen Candida inconspicua Uncovers Its Hybrid Origin.</title>
        <authorList>
            <person name="Mixao V."/>
            <person name="Hansen A.P."/>
            <person name="Saus E."/>
            <person name="Boekhout T."/>
            <person name="Lass-Florl C."/>
            <person name="Gabaldon T."/>
        </authorList>
    </citation>
    <scope>NUCLEOTIDE SEQUENCE [LARGE SCALE GENOMIC DNA]</scope>
    <source>
        <strain evidence="9 10">CBS 180</strain>
    </source>
</reference>
<evidence type="ECO:0000256" key="3">
    <source>
        <dbReference type="ARBA" id="ARBA00022771"/>
    </source>
</evidence>
<dbReference type="Pfam" id="PF18044">
    <property type="entry name" value="zf-CCCH_4"/>
    <property type="match status" value="1"/>
</dbReference>
<name>A0A4T0X2F6_9ASCO</name>
<feature type="zinc finger region" description="C3H1-type" evidence="6">
    <location>
        <begin position="2"/>
        <end position="29"/>
    </location>
</feature>
<dbReference type="SUPFAM" id="SSF90229">
    <property type="entry name" value="CCCH zinc finger"/>
    <property type="match status" value="1"/>
</dbReference>
<evidence type="ECO:0000256" key="4">
    <source>
        <dbReference type="ARBA" id="ARBA00022833"/>
    </source>
</evidence>
<protein>
    <recommendedName>
        <fullName evidence="8">C3H1-type domain-containing protein</fullName>
    </recommendedName>
</protein>
<evidence type="ECO:0000259" key="8">
    <source>
        <dbReference type="PROSITE" id="PS50103"/>
    </source>
</evidence>
<gene>
    <name evidence="9" type="ORF">CANINC_002133</name>
</gene>
<dbReference type="OrthoDB" id="20729at2759"/>
<keyword evidence="10" id="KW-1185">Reference proteome</keyword>
<keyword evidence="5" id="KW-0539">Nucleus</keyword>
<evidence type="ECO:0000313" key="10">
    <source>
        <dbReference type="Proteomes" id="UP000307173"/>
    </source>
</evidence>
<dbReference type="SMART" id="SM00356">
    <property type="entry name" value="ZnF_C3H1"/>
    <property type="match status" value="1"/>
</dbReference>
<feature type="region of interest" description="Disordered" evidence="7">
    <location>
        <begin position="300"/>
        <end position="319"/>
    </location>
</feature>
<feature type="domain" description="C3H1-type" evidence="8">
    <location>
        <begin position="2"/>
        <end position="29"/>
    </location>
</feature>
<feature type="region of interest" description="Disordered" evidence="7">
    <location>
        <begin position="353"/>
        <end position="381"/>
    </location>
</feature>
<keyword evidence="3 6" id="KW-0863">Zinc-finger</keyword>
<sequence>MSGRPPVCKFFKQGKCQYGNNCRFYHPGDVDNYGSNNAYGNSNPFGGNGFNAFNTGNSSLGAFGNSSPSKQEDISQFCNPSTISQRETEIRNDMNELSESLQVSENIFTSYSLKPPASVNLIANRDLSFEETRIQYYLAQSTNSLPSHQQQLTKRVNDMKSCITFLRNNTQKAVRYLQLALQNPNTTPKPLIPPFDPNVQTNAAPVSSANSIFGLPNSSNPFGGSVSNQSPFGNTNSAAGTSNPFGVSTNSNKSNPFAGTSNSQSPFTQLGSSTTSTGAFASSGFTSKPSGGAFGSQASSFGNASSSGNAGPSTSSGFGSSGFGSSGFGSSGFGNSGFGASATPTATTVSNPFGGSSKLSNPFGGSTTTTPAVAGTTGTTPFGGSGFGNSGFGNTKLGGTGFGSTGFGSASTGSGFGKSEFNTQSNPPMNNINPFGGQSFSQTTANSTTGGNNTFATNNNPFGSSTQASFIGSSQTSSQLVVFYKQGDIDDPPTKLEDLGDEVIQIFKSEKFELGRVPDIPPPLELC</sequence>
<dbReference type="PANTHER" id="PTHR46527">
    <property type="entry name" value="NUCLEOPORIN-LIKE PROTEIN 2"/>
    <property type="match status" value="1"/>
</dbReference>
<dbReference type="InterPro" id="IPR041367">
    <property type="entry name" value="Znf-CCCH_4"/>
</dbReference>
<dbReference type="STRING" id="52247.A0A4T0X2F6"/>
<accession>A0A4T0X2F6</accession>
<feature type="compositionally biased region" description="Low complexity" evidence="7">
    <location>
        <begin position="300"/>
        <end position="318"/>
    </location>
</feature>
<evidence type="ECO:0000256" key="6">
    <source>
        <dbReference type="PROSITE-ProRule" id="PRU00723"/>
    </source>
</evidence>
<evidence type="ECO:0000256" key="2">
    <source>
        <dbReference type="ARBA" id="ARBA00022723"/>
    </source>
</evidence>
<dbReference type="InterPro" id="IPR051767">
    <property type="entry name" value="Nucleoporin_NUP42"/>
</dbReference>
<keyword evidence="4 6" id="KW-0862">Zinc</keyword>
<dbReference type="InterPro" id="IPR036855">
    <property type="entry name" value="Znf_CCCH_sf"/>
</dbReference>
<feature type="compositionally biased region" description="Polar residues" evidence="7">
    <location>
        <begin position="420"/>
        <end position="442"/>
    </location>
</feature>
<feature type="region of interest" description="Disordered" evidence="7">
    <location>
        <begin position="224"/>
        <end position="278"/>
    </location>
</feature>
<comment type="subcellular location">
    <subcellularLocation>
        <location evidence="1">Nucleus</location>
    </subcellularLocation>
</comment>
<evidence type="ECO:0000256" key="1">
    <source>
        <dbReference type="ARBA" id="ARBA00004123"/>
    </source>
</evidence>
<organism evidence="9 10">
    <name type="scientific">Pichia inconspicua</name>
    <dbReference type="NCBI Taxonomy" id="52247"/>
    <lineage>
        <taxon>Eukaryota</taxon>
        <taxon>Fungi</taxon>
        <taxon>Dikarya</taxon>
        <taxon>Ascomycota</taxon>
        <taxon>Saccharomycotina</taxon>
        <taxon>Pichiomycetes</taxon>
        <taxon>Pichiales</taxon>
        <taxon>Pichiaceae</taxon>
        <taxon>Pichia</taxon>
    </lineage>
</organism>
<dbReference type="PROSITE" id="PS50103">
    <property type="entry name" value="ZF_C3H1"/>
    <property type="match status" value="1"/>
</dbReference>
<proteinExistence type="predicted"/>
<dbReference type="Proteomes" id="UP000307173">
    <property type="component" value="Unassembled WGS sequence"/>
</dbReference>
<feature type="compositionally biased region" description="Low complexity" evidence="7">
    <location>
        <begin position="443"/>
        <end position="460"/>
    </location>
</feature>
<evidence type="ECO:0000256" key="5">
    <source>
        <dbReference type="ARBA" id="ARBA00023242"/>
    </source>
</evidence>
<dbReference type="GO" id="GO:0008270">
    <property type="term" value="F:zinc ion binding"/>
    <property type="evidence" value="ECO:0007669"/>
    <property type="project" value="UniProtKB-KW"/>
</dbReference>
<feature type="compositionally biased region" description="Polar residues" evidence="7">
    <location>
        <begin position="224"/>
        <end position="270"/>
    </location>
</feature>
<comment type="caution">
    <text evidence="9">The sequence shown here is derived from an EMBL/GenBank/DDBJ whole genome shotgun (WGS) entry which is preliminary data.</text>
</comment>
<dbReference type="AlphaFoldDB" id="A0A4T0X2F6"/>
<feature type="region of interest" description="Disordered" evidence="7">
    <location>
        <begin position="415"/>
        <end position="461"/>
    </location>
</feature>
<dbReference type="GO" id="GO:0005634">
    <property type="term" value="C:nucleus"/>
    <property type="evidence" value="ECO:0007669"/>
    <property type="project" value="UniProtKB-SubCell"/>
</dbReference>